<evidence type="ECO:0000313" key="1">
    <source>
        <dbReference type="EMBL" id="JAD47648.1"/>
    </source>
</evidence>
<dbReference type="AlphaFoldDB" id="A0A0A9ACM6"/>
<protein>
    <submittedName>
        <fullName evidence="1">Uncharacterized protein</fullName>
    </submittedName>
</protein>
<organism evidence="1">
    <name type="scientific">Arundo donax</name>
    <name type="common">Giant reed</name>
    <name type="synonym">Donax arundinaceus</name>
    <dbReference type="NCBI Taxonomy" id="35708"/>
    <lineage>
        <taxon>Eukaryota</taxon>
        <taxon>Viridiplantae</taxon>
        <taxon>Streptophyta</taxon>
        <taxon>Embryophyta</taxon>
        <taxon>Tracheophyta</taxon>
        <taxon>Spermatophyta</taxon>
        <taxon>Magnoliopsida</taxon>
        <taxon>Liliopsida</taxon>
        <taxon>Poales</taxon>
        <taxon>Poaceae</taxon>
        <taxon>PACMAD clade</taxon>
        <taxon>Arundinoideae</taxon>
        <taxon>Arundineae</taxon>
        <taxon>Arundo</taxon>
    </lineage>
</organism>
<reference evidence="1" key="1">
    <citation type="submission" date="2014-09" db="EMBL/GenBank/DDBJ databases">
        <authorList>
            <person name="Magalhaes I.L.F."/>
            <person name="Oliveira U."/>
            <person name="Santos F.R."/>
            <person name="Vidigal T.H.D.A."/>
            <person name="Brescovit A.D."/>
            <person name="Santos A.J."/>
        </authorList>
    </citation>
    <scope>NUCLEOTIDE SEQUENCE</scope>
    <source>
        <tissue evidence="1">Shoot tissue taken approximately 20 cm above the soil surface</tissue>
    </source>
</reference>
<name>A0A0A9ACM6_ARUDO</name>
<sequence length="26" mass="3041">MRLKVRIRIGNISDDIEIVSRQNVSQ</sequence>
<proteinExistence type="predicted"/>
<accession>A0A0A9ACM6</accession>
<dbReference type="EMBL" id="GBRH01250247">
    <property type="protein sequence ID" value="JAD47648.1"/>
    <property type="molecule type" value="Transcribed_RNA"/>
</dbReference>
<reference evidence="1" key="2">
    <citation type="journal article" date="2015" name="Data Brief">
        <title>Shoot transcriptome of the giant reed, Arundo donax.</title>
        <authorList>
            <person name="Barrero R.A."/>
            <person name="Guerrero F.D."/>
            <person name="Moolhuijzen P."/>
            <person name="Goolsby J.A."/>
            <person name="Tidwell J."/>
            <person name="Bellgard S.E."/>
            <person name="Bellgard M.I."/>
        </authorList>
    </citation>
    <scope>NUCLEOTIDE SEQUENCE</scope>
    <source>
        <tissue evidence="1">Shoot tissue taken approximately 20 cm above the soil surface</tissue>
    </source>
</reference>